<dbReference type="AlphaFoldDB" id="D2VUQ5"/>
<dbReference type="EMBL" id="GG738899">
    <property type="protein sequence ID" value="EFC39549.1"/>
    <property type="molecule type" value="Genomic_DNA"/>
</dbReference>
<dbReference type="OrthoDB" id="447103at2759"/>
<dbReference type="KEGG" id="ngr:NAEGRDRAFT_72747"/>
<gene>
    <name evidence="2" type="ORF">NAEGRDRAFT_72747</name>
</gene>
<feature type="compositionally biased region" description="Basic and acidic residues" evidence="1">
    <location>
        <begin position="65"/>
        <end position="81"/>
    </location>
</feature>
<dbReference type="PANTHER" id="PTHR12984:SF3">
    <property type="entry name" value="N-TERMINAL KINASE-LIKE PROTEIN"/>
    <property type="match status" value="1"/>
</dbReference>
<protein>
    <submittedName>
        <fullName evidence="2">Predicted protein</fullName>
    </submittedName>
</protein>
<feature type="region of interest" description="Disordered" evidence="1">
    <location>
        <begin position="65"/>
        <end position="84"/>
    </location>
</feature>
<dbReference type="Gene3D" id="3.30.200.20">
    <property type="entry name" value="Phosphorylase Kinase, domain 1"/>
    <property type="match status" value="1"/>
</dbReference>
<evidence type="ECO:0000256" key="1">
    <source>
        <dbReference type="SAM" id="MobiDB-lite"/>
    </source>
</evidence>
<sequence length="163" mass="18704">MGNSNVSQKFSSLQPVPLVDTDKRFKFWKLYDGVFQKNVQSDNRNVSVFEFELTDKQAKDLPKILRQQKNENDNQTAEKPKTKISPLDEEPAKTIIECARRGMKFLKTLRHPSILKYVDDIELNNSHFYIATEPVVPLRSVLPSLEMSEILLGLLQISVSILV</sequence>
<proteinExistence type="predicted"/>
<name>D2VUQ5_NAEGR</name>
<organism evidence="3">
    <name type="scientific">Naegleria gruberi</name>
    <name type="common">Amoeba</name>
    <dbReference type="NCBI Taxonomy" id="5762"/>
    <lineage>
        <taxon>Eukaryota</taxon>
        <taxon>Discoba</taxon>
        <taxon>Heterolobosea</taxon>
        <taxon>Tetramitia</taxon>
        <taxon>Eutetramitia</taxon>
        <taxon>Vahlkampfiidae</taxon>
        <taxon>Naegleria</taxon>
    </lineage>
</organism>
<dbReference type="GeneID" id="8854145"/>
<dbReference type="InterPro" id="IPR051177">
    <property type="entry name" value="CIK-Related_Protein"/>
</dbReference>
<dbReference type="STRING" id="5762.D2VUQ5"/>
<dbReference type="InParanoid" id="D2VUQ5"/>
<evidence type="ECO:0000313" key="3">
    <source>
        <dbReference type="Proteomes" id="UP000006671"/>
    </source>
</evidence>
<keyword evidence="3" id="KW-1185">Reference proteome</keyword>
<dbReference type="VEuPathDB" id="AmoebaDB:NAEGRDRAFT_72747"/>
<dbReference type="RefSeq" id="XP_002672293.1">
    <property type="nucleotide sequence ID" value="XM_002672247.1"/>
</dbReference>
<dbReference type="Proteomes" id="UP000006671">
    <property type="component" value="Unassembled WGS sequence"/>
</dbReference>
<evidence type="ECO:0000313" key="2">
    <source>
        <dbReference type="EMBL" id="EFC39549.1"/>
    </source>
</evidence>
<accession>D2VUQ5</accession>
<reference evidence="2 3" key="1">
    <citation type="journal article" date="2010" name="Cell">
        <title>The genome of Naegleria gruberi illuminates early eukaryotic versatility.</title>
        <authorList>
            <person name="Fritz-Laylin L.K."/>
            <person name="Prochnik S.E."/>
            <person name="Ginger M.L."/>
            <person name="Dacks J.B."/>
            <person name="Carpenter M.L."/>
            <person name="Field M.C."/>
            <person name="Kuo A."/>
            <person name="Paredez A."/>
            <person name="Chapman J."/>
            <person name="Pham J."/>
            <person name="Shu S."/>
            <person name="Neupane R."/>
            <person name="Cipriano M."/>
            <person name="Mancuso J."/>
            <person name="Tu H."/>
            <person name="Salamov A."/>
            <person name="Lindquist E."/>
            <person name="Shapiro H."/>
            <person name="Lucas S."/>
            <person name="Grigoriev I.V."/>
            <person name="Cande W.Z."/>
            <person name="Fulton C."/>
            <person name="Rokhsar D.S."/>
            <person name="Dawson S.C."/>
        </authorList>
    </citation>
    <scope>NUCLEOTIDE SEQUENCE [LARGE SCALE GENOMIC DNA]</scope>
    <source>
        <strain evidence="2 3">NEG-M</strain>
    </source>
</reference>
<dbReference type="PANTHER" id="PTHR12984">
    <property type="entry name" value="SCY1-RELATED S/T PROTEIN KINASE-LIKE"/>
    <property type="match status" value="1"/>
</dbReference>